<evidence type="ECO:0000313" key="10">
    <source>
        <dbReference type="EMBL" id="SDM22304.1"/>
    </source>
</evidence>
<feature type="active site" description="Charge relay system" evidence="5 6">
    <location>
        <position position="220"/>
    </location>
</feature>
<evidence type="ECO:0000256" key="3">
    <source>
        <dbReference type="ARBA" id="ARBA00022801"/>
    </source>
</evidence>
<dbReference type="GO" id="GO:0005975">
    <property type="term" value="P:carbohydrate metabolic process"/>
    <property type="evidence" value="ECO:0007669"/>
    <property type="project" value="UniProtKB-ARBA"/>
</dbReference>
<dbReference type="GO" id="GO:0004252">
    <property type="term" value="F:serine-type endopeptidase activity"/>
    <property type="evidence" value="ECO:0007669"/>
    <property type="project" value="UniProtKB-UniRule"/>
</dbReference>
<evidence type="ECO:0000256" key="4">
    <source>
        <dbReference type="ARBA" id="ARBA00022825"/>
    </source>
</evidence>
<evidence type="ECO:0000256" key="1">
    <source>
        <dbReference type="ARBA" id="ARBA00011073"/>
    </source>
</evidence>
<dbReference type="Gene3D" id="2.60.40.10">
    <property type="entry name" value="Immunoglobulins"/>
    <property type="match status" value="1"/>
</dbReference>
<dbReference type="PRINTS" id="PR00723">
    <property type="entry name" value="SUBTILISIN"/>
</dbReference>
<dbReference type="InterPro" id="IPR013783">
    <property type="entry name" value="Ig-like_fold"/>
</dbReference>
<dbReference type="AlphaFoldDB" id="A0A1G9RGE6"/>
<dbReference type="PANTHER" id="PTHR43806:SF65">
    <property type="entry name" value="SERINE PROTEASE APRX"/>
    <property type="match status" value="1"/>
</dbReference>
<dbReference type="eggNOG" id="COG1404">
    <property type="taxonomic scope" value="Bacteria"/>
</dbReference>
<dbReference type="PROSITE" id="PS00138">
    <property type="entry name" value="SUBTILASE_SER"/>
    <property type="match status" value="1"/>
</dbReference>
<dbReference type="InterPro" id="IPR023828">
    <property type="entry name" value="Peptidase_S8_Ser-AS"/>
</dbReference>
<dbReference type="Proteomes" id="UP000183376">
    <property type="component" value="Chromosome I"/>
</dbReference>
<dbReference type="Pfam" id="PF00082">
    <property type="entry name" value="Peptidase_S8"/>
    <property type="match status" value="1"/>
</dbReference>
<accession>A0A1G9RGE6</accession>
<evidence type="ECO:0000256" key="5">
    <source>
        <dbReference type="PIRSR" id="PIRSR615500-1"/>
    </source>
</evidence>
<name>A0A1G9RGE6_ALLAB</name>
<dbReference type="Gene3D" id="3.40.50.200">
    <property type="entry name" value="Peptidase S8/S53 domain"/>
    <property type="match status" value="1"/>
</dbReference>
<dbReference type="OrthoDB" id="9795680at2"/>
<dbReference type="GO" id="GO:0006508">
    <property type="term" value="P:proteolysis"/>
    <property type="evidence" value="ECO:0007669"/>
    <property type="project" value="UniProtKB-KW"/>
</dbReference>
<dbReference type="RefSeq" id="WP_081900838.1">
    <property type="nucleotide sequence ID" value="NZ_JOEF01000047.1"/>
</dbReference>
<keyword evidence="11" id="KW-1185">Reference proteome</keyword>
<sequence length="1214" mass="127251">MTRRTRITGAAVTVAVVAGVLTTAPATAAPAPPSGSAHLVTLITGDRVRAQERADGRWSLTLDNRENGKRYSQFQARRGSVTDWYLMPDGAARLVSSGAVDRELFNITGLIRQGYDDARTDSIPLLAEFPERVRASSPPGGTVTRALPELNLASVAERKRDAGEFWRSLTASGRALQGPSKVWLNARMQASLDVSVPKVGAPAAWQSGFTGKGVTVAVLDTGADATHPDLAGKVGPTKDFSNKGNTSDGHGHGTHVAATVSGVGAKFKGVAPDATLAIGKVLDDGGSGTFDAVLAGMHWAAAEVKAKVINLSLGSYPTDGTDPVSRAVNTLSGKHGSLFVIAAGNFGADESVGSPATADAALAVGNTTKADRLSPSSSRGPRVGDGAVKPEIAAPGTDIVAAKAKGTQLGEPVGEHHVKLTGTSMATPHVAGGAALLAQQHPDWTGDRIKSALVSSAAPAGDLGAFAVGGGRLDLARATKQQVQALSASINAYLRWPAKDEQKRKLTYRNDGAAPVTLALDLKLPGAPAGLATLNTNTITVPAKGTADVELTATPRSGKPGNHGGVLVASTSDGLAQVRTPVAVHDEPEKYELKIESLDRKGHPAQSTSFDVINPETGDRMSAGAGETLRVAPGTYTISGYIDTPGEEAFGSVANPSVRVTGDTTVRFDMRKGKPVSLTAEDPLAGSSISAGQTSVRPVFWTQRFTTKVKGYDYPFGSLLFADPKFTAVYAYSEPGVSSPNFGYSNDFGLRQSKFEFWAETPERYEVAASPFAGPRQPDGTVRYKTVHGGQGTAQDLAGIDPKDKLVVLDLPSDISRDEVFKRIEATQKAGAKAIGILPVPPATARSADPVTIPVVVFGGASGKEFSAAVKAGGVEASIMTNSGNAHRMELSFPSEGRVPDQLAYNVKVRDLASVRTSYHAYDNAPVTRTYASRETPFGETSTQVLDPVPLQTERVEYFTPGTWNLFLGVPHSATVPGERITLEAGKSYNLAWDTPVAGPGFAGRTSSALGKNHPWAWRKQNLIDLTLPVFSDGAGRPRAAASGDTGRTSLYAGDKLVGTQELPGRGTFVVPRGEQRYRLTTEVARKDSPASSKVEAAWTFTSGYTDGDALPLLAVRYAPAADLRNRAPGGKEFTFPVRVQAQDAEITADKLEVQISYDDGGTWQPVQLTREGDAWKATVTHPASGFASLRAKASDADGNAVEQTIVRAYQIGG</sequence>
<keyword evidence="2 6" id="KW-0645">Protease</keyword>
<dbReference type="STRING" id="211114.SAMN04489726_0449"/>
<reference evidence="10 11" key="1">
    <citation type="submission" date="2016-10" db="EMBL/GenBank/DDBJ databases">
        <authorList>
            <person name="de Groot N.N."/>
        </authorList>
    </citation>
    <scope>NUCLEOTIDE SEQUENCE [LARGE SCALE GENOMIC DNA]</scope>
    <source>
        <strain evidence="10 11">DSM 44149</strain>
    </source>
</reference>
<evidence type="ECO:0000256" key="8">
    <source>
        <dbReference type="SAM" id="SignalP"/>
    </source>
</evidence>
<feature type="signal peptide" evidence="8">
    <location>
        <begin position="1"/>
        <end position="28"/>
    </location>
</feature>
<evidence type="ECO:0000259" key="9">
    <source>
        <dbReference type="Pfam" id="PF00082"/>
    </source>
</evidence>
<keyword evidence="8" id="KW-0732">Signal</keyword>
<feature type="active site" description="Charge relay system" evidence="5 6">
    <location>
        <position position="252"/>
    </location>
</feature>
<protein>
    <submittedName>
        <fullName evidence="10">Serine protease, subtilisin family</fullName>
    </submittedName>
</protein>
<dbReference type="InterPro" id="IPR000209">
    <property type="entry name" value="Peptidase_S8/S53_dom"/>
</dbReference>
<evidence type="ECO:0000256" key="6">
    <source>
        <dbReference type="PROSITE-ProRule" id="PRU01240"/>
    </source>
</evidence>
<keyword evidence="3 6" id="KW-0378">Hydrolase</keyword>
<feature type="region of interest" description="Disordered" evidence="7">
    <location>
        <begin position="228"/>
        <end position="253"/>
    </location>
</feature>
<feature type="active site" description="Charge relay system" evidence="5 6">
    <location>
        <position position="424"/>
    </location>
</feature>
<evidence type="ECO:0000256" key="2">
    <source>
        <dbReference type="ARBA" id="ARBA00022670"/>
    </source>
</evidence>
<gene>
    <name evidence="10" type="ORF">SAMN04489726_0449</name>
</gene>
<dbReference type="PANTHER" id="PTHR43806">
    <property type="entry name" value="PEPTIDASE S8"/>
    <property type="match status" value="1"/>
</dbReference>
<dbReference type="InterPro" id="IPR015500">
    <property type="entry name" value="Peptidase_S8_subtilisin-rel"/>
</dbReference>
<organism evidence="10 11">
    <name type="scientific">Allokutzneria albata</name>
    <name type="common">Kibdelosporangium albatum</name>
    <dbReference type="NCBI Taxonomy" id="211114"/>
    <lineage>
        <taxon>Bacteria</taxon>
        <taxon>Bacillati</taxon>
        <taxon>Actinomycetota</taxon>
        <taxon>Actinomycetes</taxon>
        <taxon>Pseudonocardiales</taxon>
        <taxon>Pseudonocardiaceae</taxon>
        <taxon>Allokutzneria</taxon>
    </lineage>
</organism>
<proteinExistence type="inferred from homology"/>
<evidence type="ECO:0000313" key="11">
    <source>
        <dbReference type="Proteomes" id="UP000183376"/>
    </source>
</evidence>
<dbReference type="InterPro" id="IPR036852">
    <property type="entry name" value="Peptidase_S8/S53_dom_sf"/>
</dbReference>
<dbReference type="EMBL" id="LT629701">
    <property type="protein sequence ID" value="SDM22304.1"/>
    <property type="molecule type" value="Genomic_DNA"/>
</dbReference>
<dbReference type="PROSITE" id="PS51892">
    <property type="entry name" value="SUBTILASE"/>
    <property type="match status" value="1"/>
</dbReference>
<feature type="chain" id="PRO_5009245406" evidence="8">
    <location>
        <begin position="29"/>
        <end position="1214"/>
    </location>
</feature>
<keyword evidence="4 6" id="KW-0720">Serine protease</keyword>
<evidence type="ECO:0000256" key="7">
    <source>
        <dbReference type="SAM" id="MobiDB-lite"/>
    </source>
</evidence>
<dbReference type="InterPro" id="IPR050131">
    <property type="entry name" value="Peptidase_S8_subtilisin-like"/>
</dbReference>
<feature type="region of interest" description="Disordered" evidence="7">
    <location>
        <begin position="368"/>
        <end position="390"/>
    </location>
</feature>
<feature type="region of interest" description="Disordered" evidence="7">
    <location>
        <begin position="599"/>
        <end position="623"/>
    </location>
</feature>
<feature type="domain" description="Peptidase S8/S53" evidence="9">
    <location>
        <begin position="211"/>
        <end position="463"/>
    </location>
</feature>
<comment type="similarity">
    <text evidence="1 6">Belongs to the peptidase S8 family.</text>
</comment>
<dbReference type="Gene3D" id="3.50.30.30">
    <property type="match status" value="1"/>
</dbReference>
<dbReference type="SUPFAM" id="SSF52743">
    <property type="entry name" value="Subtilisin-like"/>
    <property type="match status" value="1"/>
</dbReference>